<dbReference type="RefSeq" id="WP_026794888.1">
    <property type="nucleotide sequence ID" value="NZ_CM002803.1"/>
</dbReference>
<dbReference type="GO" id="GO:0005198">
    <property type="term" value="F:structural molecule activity"/>
    <property type="evidence" value="ECO:0007669"/>
    <property type="project" value="InterPro"/>
</dbReference>
<dbReference type="PATRIC" id="fig|388467.6.peg.3281"/>
<dbReference type="Pfam" id="PF06841">
    <property type="entry name" value="Phage_T4_gp19"/>
    <property type="match status" value="1"/>
</dbReference>
<accession>A0A073CJ07</accession>
<evidence type="ECO:0000313" key="2">
    <source>
        <dbReference type="Proteomes" id="UP000027395"/>
    </source>
</evidence>
<proteinExistence type="predicted"/>
<dbReference type="InterPro" id="IPR011747">
    <property type="entry name" value="CHP02241"/>
</dbReference>
<reference evidence="1 2" key="1">
    <citation type="journal article" date="2014" name="Appl. Environ. Microbiol.">
        <title>Elucidation of insertion elements encoded on plasmids and in vitro construction of shuttle vectors from the toxic cyanobacterium Planktothrix.</title>
        <authorList>
            <person name="Christiansen G."/>
            <person name="Goesmann A."/>
            <person name="Kurmayer R."/>
        </authorList>
    </citation>
    <scope>NUCLEOTIDE SEQUENCE [LARGE SCALE GENOMIC DNA]</scope>
    <source>
        <strain evidence="1 2">NIVA-CYA 126/8</strain>
    </source>
</reference>
<dbReference type="Proteomes" id="UP000027395">
    <property type="component" value="Chromosome"/>
</dbReference>
<sequence>MTAATQRSLMEYLTVSRFYLEINNNTRLLISKASGLSITIDPASEGKPIGTRKGLATDTQTTPATVSYQNITLEFVTAIDNDILLQWYVDSHPQAMGKGGRQTMARRYEASLVFYKQDGSEGARWNIKDAIPAKYKTTQVKADSADIFKETIEVAHAGMIRVPVGGSKL</sequence>
<gene>
    <name evidence="1" type="ORF">A19Y_3334</name>
</gene>
<evidence type="ECO:0008006" key="3">
    <source>
        <dbReference type="Google" id="ProtNLM"/>
    </source>
</evidence>
<dbReference type="STRING" id="388467.A19Y_3334"/>
<name>A0A073CJ07_PLAA1</name>
<protein>
    <recommendedName>
        <fullName evidence="3">Phage tail protein</fullName>
    </recommendedName>
</protein>
<dbReference type="AlphaFoldDB" id="A0A073CJ07"/>
<dbReference type="EMBL" id="CM002803">
    <property type="protein sequence ID" value="KEI68126.1"/>
    <property type="molecule type" value="Genomic_DNA"/>
</dbReference>
<dbReference type="eggNOG" id="ENOG5032R1P">
    <property type="taxonomic scope" value="Bacteria"/>
</dbReference>
<dbReference type="InterPro" id="IPR010667">
    <property type="entry name" value="Phage_T4_Gp19"/>
</dbReference>
<dbReference type="GeneID" id="77288227"/>
<keyword evidence="2" id="KW-1185">Reference proteome</keyword>
<dbReference type="PANTHER" id="PTHR38009:SF1">
    <property type="entry name" value="CONSERVED HYPOTHETICAL PHAGE TAIL PROTEIN"/>
    <property type="match status" value="1"/>
</dbReference>
<dbReference type="HOGENOM" id="CLU_101335_1_0_3"/>
<evidence type="ECO:0000313" key="1">
    <source>
        <dbReference type="EMBL" id="KEI68126.1"/>
    </source>
</evidence>
<organism evidence="1 2">
    <name type="scientific">Planktothrix agardhii (strain NIVA-CYA 126/8)</name>
    <dbReference type="NCBI Taxonomy" id="388467"/>
    <lineage>
        <taxon>Bacteria</taxon>
        <taxon>Bacillati</taxon>
        <taxon>Cyanobacteriota</taxon>
        <taxon>Cyanophyceae</taxon>
        <taxon>Oscillatoriophycideae</taxon>
        <taxon>Oscillatoriales</taxon>
        <taxon>Microcoleaceae</taxon>
        <taxon>Planktothrix</taxon>
    </lineage>
</organism>
<dbReference type="PANTHER" id="PTHR38009">
    <property type="entry name" value="CONSERVED HYPOTHETICAL PHAGE TAIL PROTEIN"/>
    <property type="match status" value="1"/>
</dbReference>